<dbReference type="InterPro" id="IPR042229">
    <property type="entry name" value="Listeria/Bacterioides_rpt_sf"/>
</dbReference>
<dbReference type="InterPro" id="IPR013378">
    <property type="entry name" value="InlB-like_B-rpt"/>
</dbReference>
<evidence type="ECO:0000256" key="1">
    <source>
        <dbReference type="ARBA" id="ARBA00004196"/>
    </source>
</evidence>
<name>A0A9D2H1U6_9FIRM</name>
<accession>A0A9D2H1U6</accession>
<comment type="subcellular location">
    <subcellularLocation>
        <location evidence="1">Cell envelope</location>
    </subcellularLocation>
</comment>
<dbReference type="Pfam" id="PF09479">
    <property type="entry name" value="Flg_new"/>
    <property type="match status" value="1"/>
</dbReference>
<proteinExistence type="predicted"/>
<protein>
    <submittedName>
        <fullName evidence="2">InlB B-repeat-containing protein</fullName>
    </submittedName>
</protein>
<dbReference type="Gene3D" id="2.60.40.4270">
    <property type="entry name" value="Listeria-Bacteroides repeat domain"/>
    <property type="match status" value="1"/>
</dbReference>
<reference evidence="2" key="2">
    <citation type="submission" date="2021-04" db="EMBL/GenBank/DDBJ databases">
        <authorList>
            <person name="Gilroy R."/>
        </authorList>
    </citation>
    <scope>NUCLEOTIDE SEQUENCE</scope>
    <source>
        <strain evidence="2">CHK156-179</strain>
    </source>
</reference>
<evidence type="ECO:0000313" key="3">
    <source>
        <dbReference type="Proteomes" id="UP000824221"/>
    </source>
</evidence>
<organism evidence="2 3">
    <name type="scientific">Candidatus Gallimonas gallistercoris</name>
    <dbReference type="NCBI Taxonomy" id="2838602"/>
    <lineage>
        <taxon>Bacteria</taxon>
        <taxon>Bacillati</taxon>
        <taxon>Bacillota</taxon>
        <taxon>Clostridia</taxon>
        <taxon>Candidatus Gallimonas</taxon>
    </lineage>
</organism>
<evidence type="ECO:0000313" key="2">
    <source>
        <dbReference type="EMBL" id="HJA02978.1"/>
    </source>
</evidence>
<dbReference type="GO" id="GO:0030313">
    <property type="term" value="C:cell envelope"/>
    <property type="evidence" value="ECO:0007669"/>
    <property type="project" value="UniProtKB-SubCell"/>
</dbReference>
<gene>
    <name evidence="2" type="ORF">H9797_06375</name>
</gene>
<sequence length="1793" mass="193908">MTVNEKEGVLGVAVKGNELLRLLGIDLGTFEVGDISLHVSEGEVRVEALGANVVLSEGETPRFDGNEYIDILPYAKTLINIFSSHFFRAEIDVEVGSLAVSGTVSFELDPVAFRAQLLLSAGGAPKLVTVEYAENDLFLTIDGVRLKADADELLKLLSSSLSLDREEDEEAVDYLKNFLSLDFSKVVHELSEEDGALYALVNGNEIMRALGIRELTGYIEVQVDEDSISLSCAAYRVALTLSAGDPFYIDRTDHIDVGPMLEKLFDMAEAKAFSFDGSLSLEAGGVQLSVNILRGTLSWENGFSAVVEGEIALGGGWQRFYLSANSSSIRIALGDLGISLAYDEFSDLGELASRLMEELAPAAERLNITLPDLSSVTGLLENFQAISGGLDLSSVDLGQLLGGLTLKKVPGSLFGVEIGALSLTLTEERSDIASVGIGYSGEGFTLDAALTIDESRGSISMPRVPYLGVEEIEELSGYLTSAARLLGEDCIKAQLTFDGITLDIWLDNRETSESGGAGVYVSVSRFAGQEGYVPLELWASAEEFKSILASAGALLGVELPVMGDSLDQDIAARLQVIGESLFTTLRSELGDLLGGSGSVSKELISDFSMNEDGVSLTLGGGALGLGSDLSLFLNKPAEGTASLAGGIATGGTQIGFSLTGDTMPALPEQSAENALVGKYEVTGIGALLSSLAKTATHKATEEEFVGGTAESADDILLNRTFFIDGSIEVDAALDLGLFEIPIKDYEIALQALSVSIHEDGEISLNVRLQYDDLKFVVDLIHGSTLDLTFKGDMIYMRRVSGGETLYRAMPLSVFGETIMEQLVFMFNMSDTVANMLSDISPEENGSEEAGDLGAQAGNILSGYEYLEESGKWVLTFNGGALTGNVLGDIEVTLGTDENGCISSLGVIAGMEKSLFKVDLSADLTLKNAGENFANVGEYTDLSAELSEGMGAAIEENNENGWTSHLEAAKSTVSFVVDGETVETQDVFVSGDKVLSELSYPDLEEREGYTASGWTQNGLTYTAKYVPNVYFLHFESDRAVEGWSQENGKWTFTLEYAYGTQGFELPFAKDLEQYIAYFTDEAGVRYRSAEDLLTVLSDKTLTAVWEEREYTVTYTDGDTVLGSEVLHYGDALTFPQAPEKEGYRFVGWDTAESTVTGDMTIEALYEPLSFTVTIVSSLPYEGFVEAENCYLYTCEYTYGSSAIQLDDLSDVSGYWFGGFYTRPDGKGNQVNAVEGILADTTYYVYWQDNTVRVRLYSDLELEGAQKDEEGYFIEKTFNDTYALSDAPAIEGYRQLGWWVESDGGWKPVDDVLEFYGQDDVRIWAVWMQEIEIGISDFSVNVTDILVSKVVTYNIHGTVEGGKIVGAHGSQIFPSEPTKEVNYLVYGNGKQDVLSGGEAEAIEEGAFGKSKMTCGNFGSTMNTAPYGGAKVTHIFTYLDADGTTQSVSTTDEATISLESYTIVYRDEDGAEVMRMEVRGSYGAKLTLAEIGLPEVPEKIGYEGSWDKEGEYVIDSGDRQYAASSGGGLRPWPDLVLSHTIEVRPVYTAKLYPVTLTAQDDVQIDGWTGDSYTLELHFGDVIRFEQSGNSLGSYTVGTENEVLLPKLASGAYWCAIEETEQGILIRAMKDPDHVTLYDAFGGESEVSFDTVYTPDAPSPQDGFTFLGWWKQTDGAWEKVDSLAYTGGGNQFALYALWVKLGNVSANSDNKTLTVTADAPQFKSAHEGLSASGTIKVSYRVKYASGLFGWGSTETEGTLTIVGQEASQTFDGKIKEYSLTGKTLIYTVDGETYELQF</sequence>
<comment type="caution">
    <text evidence="2">The sequence shown here is derived from an EMBL/GenBank/DDBJ whole genome shotgun (WGS) entry which is preliminary data.</text>
</comment>
<dbReference type="Proteomes" id="UP000824221">
    <property type="component" value="Unassembled WGS sequence"/>
</dbReference>
<dbReference type="EMBL" id="DXAJ01000095">
    <property type="protein sequence ID" value="HJA02978.1"/>
    <property type="molecule type" value="Genomic_DNA"/>
</dbReference>
<reference evidence="2" key="1">
    <citation type="journal article" date="2021" name="PeerJ">
        <title>Extensive microbial diversity within the chicken gut microbiome revealed by metagenomics and culture.</title>
        <authorList>
            <person name="Gilroy R."/>
            <person name="Ravi A."/>
            <person name="Getino M."/>
            <person name="Pursley I."/>
            <person name="Horton D.L."/>
            <person name="Alikhan N.F."/>
            <person name="Baker D."/>
            <person name="Gharbi K."/>
            <person name="Hall N."/>
            <person name="Watson M."/>
            <person name="Adriaenssens E.M."/>
            <person name="Foster-Nyarko E."/>
            <person name="Jarju S."/>
            <person name="Secka A."/>
            <person name="Antonio M."/>
            <person name="Oren A."/>
            <person name="Chaudhuri R.R."/>
            <person name="La Ragione R."/>
            <person name="Hildebrand F."/>
            <person name="Pallen M.J."/>
        </authorList>
    </citation>
    <scope>NUCLEOTIDE SEQUENCE</scope>
    <source>
        <strain evidence="2">CHK156-179</strain>
    </source>
</reference>